<dbReference type="EMBL" id="CP048649">
    <property type="protein sequence ID" value="QIB70178.1"/>
    <property type="molecule type" value="Genomic_DNA"/>
</dbReference>
<evidence type="ECO:0000256" key="1">
    <source>
        <dbReference type="SAM" id="Phobius"/>
    </source>
</evidence>
<keyword evidence="1" id="KW-1133">Transmembrane helix</keyword>
<dbReference type="RefSeq" id="WP_163067417.1">
    <property type="nucleotide sequence ID" value="NZ_CP048649.1"/>
</dbReference>
<feature type="transmembrane region" description="Helical" evidence="1">
    <location>
        <begin position="52"/>
        <end position="70"/>
    </location>
</feature>
<dbReference type="KEGG" id="abut:Ami103574_13145"/>
<evidence type="ECO:0000313" key="2">
    <source>
        <dbReference type="EMBL" id="QIB70178.1"/>
    </source>
</evidence>
<dbReference type="AlphaFoldDB" id="A0A858BYI4"/>
<dbReference type="Proteomes" id="UP000466848">
    <property type="component" value="Chromosome"/>
</dbReference>
<sequence length="79" mass="8752">MKDVLDYADRYMDEMDWKDMALMKVGLCSMGVVLGTSVSGKAKKPVRCAAKFLCVVTCVPLAVKAVAIFLDENPKIKMY</sequence>
<protein>
    <submittedName>
        <fullName evidence="2">Permease of phosphate ABC transporter</fullName>
    </submittedName>
</protein>
<evidence type="ECO:0000313" key="3">
    <source>
        <dbReference type="Proteomes" id="UP000466848"/>
    </source>
</evidence>
<keyword evidence="3" id="KW-1185">Reference proteome</keyword>
<keyword evidence="1" id="KW-0472">Membrane</keyword>
<reference evidence="2 3" key="1">
    <citation type="submission" date="2020-02" db="EMBL/GenBank/DDBJ databases">
        <authorList>
            <person name="Kim Y.B."/>
            <person name="Roh S.W."/>
        </authorList>
    </citation>
    <scope>NUCLEOTIDE SEQUENCE [LARGE SCALE GENOMIC DNA]</scope>
    <source>
        <strain evidence="2 3">DSM 103574</strain>
    </source>
</reference>
<accession>A0A858BYI4</accession>
<keyword evidence="1" id="KW-0812">Transmembrane</keyword>
<name>A0A858BYI4_9FIRM</name>
<feature type="transmembrane region" description="Helical" evidence="1">
    <location>
        <begin position="20"/>
        <end position="40"/>
    </location>
</feature>
<proteinExistence type="predicted"/>
<organism evidence="2 3">
    <name type="scientific">Aminipila butyrica</name>
    <dbReference type="NCBI Taxonomy" id="433296"/>
    <lineage>
        <taxon>Bacteria</taxon>
        <taxon>Bacillati</taxon>
        <taxon>Bacillota</taxon>
        <taxon>Clostridia</taxon>
        <taxon>Peptostreptococcales</taxon>
        <taxon>Anaerovoracaceae</taxon>
        <taxon>Aminipila</taxon>
    </lineage>
</organism>
<gene>
    <name evidence="2" type="ORF">Ami103574_13145</name>
</gene>